<dbReference type="AlphaFoldDB" id="A0A809XYC8"/>
<organism evidence="2">
    <name type="scientific">Bradyrhizobium diazoefficiens</name>
    <dbReference type="NCBI Taxonomy" id="1355477"/>
    <lineage>
        <taxon>Bacteria</taxon>
        <taxon>Pseudomonadati</taxon>
        <taxon>Pseudomonadota</taxon>
        <taxon>Alphaproteobacteria</taxon>
        <taxon>Hyphomicrobiales</taxon>
        <taxon>Nitrobacteraceae</taxon>
        <taxon>Bradyrhizobium</taxon>
    </lineage>
</organism>
<dbReference type="Pfam" id="PF18735">
    <property type="entry name" value="HEPN_RiboL-PSP"/>
    <property type="match status" value="1"/>
</dbReference>
<dbReference type="EMBL" id="AP023092">
    <property type="protein sequence ID" value="BCE31590.1"/>
    <property type="molecule type" value="Genomic_DNA"/>
</dbReference>
<accession>A0A809XYC8</accession>
<name>A0A809XYC8_9BRAD</name>
<evidence type="ECO:0000313" key="2">
    <source>
        <dbReference type="EMBL" id="BCE31590.1"/>
    </source>
</evidence>
<protein>
    <recommendedName>
        <fullName evidence="1">RiboL-PSP-HEPN domain-containing protein</fullName>
    </recommendedName>
</protein>
<evidence type="ECO:0000259" key="1">
    <source>
        <dbReference type="Pfam" id="PF18735"/>
    </source>
</evidence>
<reference evidence="2" key="1">
    <citation type="submission" date="2020-05" db="EMBL/GenBank/DDBJ databases">
        <title>Complete genome sequence of Bradyrhizobium diazoefficiens XF2 isolated from soybean nodule.</title>
        <authorList>
            <person name="Noda R."/>
            <person name="Kakizaki K."/>
            <person name="Minamisawa K."/>
        </authorList>
    </citation>
    <scope>NUCLEOTIDE SEQUENCE</scope>
    <source>
        <strain evidence="2">XF2</strain>
    </source>
</reference>
<sequence>MPRADLDLHFNRIEQLVAEMRQFVPTDVVGVAQFRADLAGLLVVSMAASYESCVKETLINYATNHHVAFGNFATNNFAKLNSRIAIKDLNKYARTFDDGVHSRFRQALAERKRRIDARIGKNIEASYEQILSWRHDFAHAGIRNTTIEEAVVTHRLAKRVLYAFDDAFNAP</sequence>
<gene>
    <name evidence="2" type="ORF">XF2B_53590</name>
</gene>
<dbReference type="InterPro" id="IPR041519">
    <property type="entry name" value="HEPN_RiboL-PSP"/>
</dbReference>
<feature type="domain" description="RiboL-PSP-HEPN" evidence="1">
    <location>
        <begin position="33"/>
        <end position="169"/>
    </location>
</feature>
<proteinExistence type="predicted"/>